<evidence type="ECO:0000313" key="2">
    <source>
        <dbReference type="Proteomes" id="UP000067444"/>
    </source>
</evidence>
<evidence type="ECO:0000313" key="1">
    <source>
        <dbReference type="EMBL" id="AKS45260.1"/>
    </source>
</evidence>
<gene>
    <name evidence="1" type="ORF">OSB_06990</name>
</gene>
<dbReference type="STRING" id="1458307.OSB_06990"/>
<name>A0A0K0Y2U8_9RHOB</name>
<dbReference type="OrthoDB" id="7866534at2"/>
<dbReference type="AlphaFoldDB" id="A0A0K0Y2U8"/>
<dbReference type="KEGG" id="otm:OSB_06990"/>
<reference evidence="1 2" key="1">
    <citation type="journal article" date="2015" name="Genome Announc.">
        <title>Closed Genome Sequence of Octadecabacter temperatus SB1, the First Mesophilic Species of the Genus Octadecabacter.</title>
        <authorList>
            <person name="Voget S."/>
            <person name="Billerbeck S."/>
            <person name="Simon M."/>
            <person name="Daniel R."/>
        </authorList>
    </citation>
    <scope>NUCLEOTIDE SEQUENCE [LARGE SCALE GENOMIC DNA]</scope>
    <source>
        <strain evidence="1 2">SB1</strain>
    </source>
</reference>
<organism evidence="1 2">
    <name type="scientific">Octadecabacter temperatus</name>
    <dbReference type="NCBI Taxonomy" id="1458307"/>
    <lineage>
        <taxon>Bacteria</taxon>
        <taxon>Pseudomonadati</taxon>
        <taxon>Pseudomonadota</taxon>
        <taxon>Alphaproteobacteria</taxon>
        <taxon>Rhodobacterales</taxon>
        <taxon>Roseobacteraceae</taxon>
        <taxon>Octadecabacter</taxon>
    </lineage>
</organism>
<keyword evidence="2" id="KW-1185">Reference proteome</keyword>
<dbReference type="Proteomes" id="UP000067444">
    <property type="component" value="Chromosome"/>
</dbReference>
<dbReference type="EMBL" id="CP012160">
    <property type="protein sequence ID" value="AKS45260.1"/>
    <property type="molecule type" value="Genomic_DNA"/>
</dbReference>
<proteinExistence type="predicted"/>
<protein>
    <submittedName>
        <fullName evidence="1">Uncharacterized protein</fullName>
    </submittedName>
</protein>
<sequence>MTIDASLDKRINKVVRNHERMRRNGVVRRVGKDGLIRSRPRLVRPAFPLKGAFLIVVLFFAFKALLFAQLGAGNYAEKVEGLRSGSMVEKAGAVLMQEDPVTVAVGGYLKQFFFQN</sequence>
<dbReference type="RefSeq" id="WP_049833671.1">
    <property type="nucleotide sequence ID" value="NZ_CP012160.1"/>
</dbReference>
<accession>A0A0K0Y2U8</accession>